<dbReference type="Pfam" id="PF04542">
    <property type="entry name" value="Sigma70_r2"/>
    <property type="match status" value="1"/>
</dbReference>
<organism evidence="8 9">
    <name type="scientific">Microbacterium azadirachtae</name>
    <dbReference type="NCBI Taxonomy" id="582680"/>
    <lineage>
        <taxon>Bacteria</taxon>
        <taxon>Bacillati</taxon>
        <taxon>Actinomycetota</taxon>
        <taxon>Actinomycetes</taxon>
        <taxon>Micrococcales</taxon>
        <taxon>Microbacteriaceae</taxon>
        <taxon>Microbacterium</taxon>
    </lineage>
</organism>
<dbReference type="Gene3D" id="1.10.1740.10">
    <property type="match status" value="1"/>
</dbReference>
<evidence type="ECO:0000256" key="4">
    <source>
        <dbReference type="ARBA" id="ARBA00023125"/>
    </source>
</evidence>
<dbReference type="STRING" id="582680.RS86_00551"/>
<dbReference type="Gene3D" id="1.10.10.10">
    <property type="entry name" value="Winged helix-like DNA-binding domain superfamily/Winged helix DNA-binding domain"/>
    <property type="match status" value="1"/>
</dbReference>
<comment type="similarity">
    <text evidence="1">Belongs to the sigma-70 factor family. ECF subfamily.</text>
</comment>
<sequence>MVREEGAGRALLESMIQEDPHRLRRRSLARGVPRDDADDVAQTALLRAWRLIEHLEEPTPGRLCSWLDTIARNEAIDLARRRRRRPTVALDDSVADEHDAQDETEMRIILDGALEAIRSLPPALRDALVMSVADGLSTQEIGDRLGLTPEAVRQRIRRARKALAACRKAGMSSE</sequence>
<comment type="caution">
    <text evidence="8">The sequence shown here is derived from an EMBL/GenBank/DDBJ whole genome shotgun (WGS) entry which is preliminary data.</text>
</comment>
<dbReference type="SUPFAM" id="SSF88946">
    <property type="entry name" value="Sigma2 domain of RNA polymerase sigma factors"/>
    <property type="match status" value="1"/>
</dbReference>
<evidence type="ECO:0000256" key="2">
    <source>
        <dbReference type="ARBA" id="ARBA00023015"/>
    </source>
</evidence>
<feature type="domain" description="RNA polymerase sigma-70 region 2" evidence="6">
    <location>
        <begin position="26"/>
        <end position="85"/>
    </location>
</feature>
<dbReference type="SUPFAM" id="SSF88659">
    <property type="entry name" value="Sigma3 and sigma4 domains of RNA polymerase sigma factors"/>
    <property type="match status" value="1"/>
</dbReference>
<dbReference type="AlphaFoldDB" id="A0A0F0LPS6"/>
<dbReference type="RefSeq" id="WP_052680030.1">
    <property type="nucleotide sequence ID" value="NZ_JYIX01000024.1"/>
</dbReference>
<evidence type="ECO:0000313" key="8">
    <source>
        <dbReference type="EMBL" id="KJL35168.1"/>
    </source>
</evidence>
<keyword evidence="3" id="KW-0731">Sigma factor</keyword>
<accession>A0A0F0LPS6</accession>
<dbReference type="InterPro" id="IPR007627">
    <property type="entry name" value="RNA_pol_sigma70_r2"/>
</dbReference>
<dbReference type="GO" id="GO:0016987">
    <property type="term" value="F:sigma factor activity"/>
    <property type="evidence" value="ECO:0007669"/>
    <property type="project" value="UniProtKB-KW"/>
</dbReference>
<dbReference type="PANTHER" id="PTHR43133:SF8">
    <property type="entry name" value="RNA POLYMERASE SIGMA FACTOR HI_1459-RELATED"/>
    <property type="match status" value="1"/>
</dbReference>
<dbReference type="InterPro" id="IPR039425">
    <property type="entry name" value="RNA_pol_sigma-70-like"/>
</dbReference>
<dbReference type="EMBL" id="JYIX01000024">
    <property type="protein sequence ID" value="KJL35168.1"/>
    <property type="molecule type" value="Genomic_DNA"/>
</dbReference>
<keyword evidence="4" id="KW-0238">DNA-binding</keyword>
<keyword evidence="2" id="KW-0805">Transcription regulation</keyword>
<feature type="domain" description="RNA polymerase sigma factor 70 region 4 type 2" evidence="7">
    <location>
        <begin position="114"/>
        <end position="163"/>
    </location>
</feature>
<evidence type="ECO:0000259" key="6">
    <source>
        <dbReference type="Pfam" id="PF04542"/>
    </source>
</evidence>
<evidence type="ECO:0000256" key="3">
    <source>
        <dbReference type="ARBA" id="ARBA00023082"/>
    </source>
</evidence>
<dbReference type="Pfam" id="PF08281">
    <property type="entry name" value="Sigma70_r4_2"/>
    <property type="match status" value="1"/>
</dbReference>
<dbReference type="Proteomes" id="UP000033740">
    <property type="component" value="Unassembled WGS sequence"/>
</dbReference>
<keyword evidence="9" id="KW-1185">Reference proteome</keyword>
<evidence type="ECO:0000256" key="1">
    <source>
        <dbReference type="ARBA" id="ARBA00010641"/>
    </source>
</evidence>
<dbReference type="GO" id="GO:0003677">
    <property type="term" value="F:DNA binding"/>
    <property type="evidence" value="ECO:0007669"/>
    <property type="project" value="UniProtKB-KW"/>
</dbReference>
<dbReference type="NCBIfam" id="TIGR02937">
    <property type="entry name" value="sigma70-ECF"/>
    <property type="match status" value="1"/>
</dbReference>
<evidence type="ECO:0000259" key="7">
    <source>
        <dbReference type="Pfam" id="PF08281"/>
    </source>
</evidence>
<dbReference type="InterPro" id="IPR013324">
    <property type="entry name" value="RNA_pol_sigma_r3/r4-like"/>
</dbReference>
<dbReference type="InterPro" id="IPR014284">
    <property type="entry name" value="RNA_pol_sigma-70_dom"/>
</dbReference>
<evidence type="ECO:0000313" key="9">
    <source>
        <dbReference type="Proteomes" id="UP000033740"/>
    </source>
</evidence>
<keyword evidence="5" id="KW-0804">Transcription</keyword>
<dbReference type="GO" id="GO:0006352">
    <property type="term" value="P:DNA-templated transcription initiation"/>
    <property type="evidence" value="ECO:0007669"/>
    <property type="project" value="InterPro"/>
</dbReference>
<dbReference type="InterPro" id="IPR036388">
    <property type="entry name" value="WH-like_DNA-bd_sf"/>
</dbReference>
<dbReference type="PATRIC" id="fig|582680.6.peg.567"/>
<dbReference type="InterPro" id="IPR013249">
    <property type="entry name" value="RNA_pol_sigma70_r4_t2"/>
</dbReference>
<gene>
    <name evidence="8" type="primary">sigE_2</name>
    <name evidence="8" type="ORF">RS86_00551</name>
</gene>
<reference evidence="8 9" key="1">
    <citation type="submission" date="2015-02" db="EMBL/GenBank/DDBJ databases">
        <title>Draft genome sequences of ten Microbacterium spp. with emphasis on heavy metal contaminated environments.</title>
        <authorList>
            <person name="Corretto E."/>
        </authorList>
    </citation>
    <scope>NUCLEOTIDE SEQUENCE [LARGE SCALE GENOMIC DNA]</scope>
    <source>
        <strain evidence="8 9">ARN176</strain>
    </source>
</reference>
<dbReference type="CDD" id="cd06171">
    <property type="entry name" value="Sigma70_r4"/>
    <property type="match status" value="1"/>
</dbReference>
<evidence type="ECO:0000256" key="5">
    <source>
        <dbReference type="ARBA" id="ARBA00023163"/>
    </source>
</evidence>
<proteinExistence type="inferred from homology"/>
<protein>
    <submittedName>
        <fullName evidence="8">ECF RNA polymerase sigma factor SigE</fullName>
    </submittedName>
</protein>
<dbReference type="PANTHER" id="PTHR43133">
    <property type="entry name" value="RNA POLYMERASE ECF-TYPE SIGMA FACTO"/>
    <property type="match status" value="1"/>
</dbReference>
<name>A0A0F0LPS6_9MICO</name>
<dbReference type="InterPro" id="IPR013325">
    <property type="entry name" value="RNA_pol_sigma_r2"/>
</dbReference>